<comment type="caution">
    <text evidence="2">The sequence shown here is derived from an EMBL/GenBank/DDBJ whole genome shotgun (WGS) entry which is preliminary data.</text>
</comment>
<accession>A0A0F6MR37</accession>
<name>A0A0F6MR37_TREDN</name>
<evidence type="ECO:0000256" key="1">
    <source>
        <dbReference type="SAM" id="Phobius"/>
    </source>
</evidence>
<dbReference type="Proteomes" id="UP000011701">
    <property type="component" value="Chromosome"/>
</dbReference>
<sequence>MIINKKLERWAKLLHGFEYPAREIQEFQQEIAKDGVIAIYGLSDDLLEFVGVINDERGAWKGFFGRLTKDLTVISEIEYLNSKLWNAENLPFIRAIWNPKDLQDNIYSSWKIETDLPHKEFQILEDGELFCIGIVIDIEDIAKAQSTLKKTIFSLARKRDLIGIIAIIEAVIIIFLLFTK</sequence>
<keyword evidence="1" id="KW-0472">Membrane</keyword>
<evidence type="ECO:0000313" key="2">
    <source>
        <dbReference type="EMBL" id="EMB23331.1"/>
    </source>
</evidence>
<keyword evidence="1" id="KW-1133">Transmembrane helix</keyword>
<dbReference type="HOGENOM" id="CLU_127572_0_0_12"/>
<organism evidence="2">
    <name type="scientific">Treponema denticola OTK</name>
    <dbReference type="NCBI Taxonomy" id="999434"/>
    <lineage>
        <taxon>Bacteria</taxon>
        <taxon>Pseudomonadati</taxon>
        <taxon>Spirochaetota</taxon>
        <taxon>Spirochaetia</taxon>
        <taxon>Spirochaetales</taxon>
        <taxon>Treponemataceae</taxon>
        <taxon>Treponema</taxon>
    </lineage>
</organism>
<dbReference type="PATRIC" id="fig|999434.4.peg.490"/>
<dbReference type="AlphaFoldDB" id="A0A0F6MR37"/>
<reference evidence="2" key="1">
    <citation type="submission" date="2012-01" db="EMBL/GenBank/DDBJ databases">
        <title>The Genome Sequence of Treponema denticola OTK.</title>
        <authorList>
            <consortium name="The Broad Institute Genome Sequencing Platform"/>
            <person name="Earl A."/>
            <person name="Ward D."/>
            <person name="Feldgarden M."/>
            <person name="Gevers D."/>
            <person name="Blanton J.M."/>
            <person name="Fenno C.J."/>
            <person name="Baranova O.V."/>
            <person name="Mathney J."/>
            <person name="Dewhirst F.E."/>
            <person name="Izard J."/>
            <person name="Young S.K."/>
            <person name="Zeng Q."/>
            <person name="Gargeya S."/>
            <person name="Fitzgerald M."/>
            <person name="Haas B."/>
            <person name="Abouelleil A."/>
            <person name="Alvarado L."/>
            <person name="Arachchi H.M."/>
            <person name="Berlin A."/>
            <person name="Chapman S.B."/>
            <person name="Gearin G."/>
            <person name="Goldberg J."/>
            <person name="Griggs A."/>
            <person name="Gujja S."/>
            <person name="Hansen M."/>
            <person name="Heiman D."/>
            <person name="Howarth C."/>
            <person name="Larimer J."/>
            <person name="Lui A."/>
            <person name="MacDonald P.J.P."/>
            <person name="McCowen C."/>
            <person name="Montmayeur A."/>
            <person name="Murphy C."/>
            <person name="Neiman D."/>
            <person name="Pearson M."/>
            <person name="Priest M."/>
            <person name="Roberts A."/>
            <person name="Saif S."/>
            <person name="Shea T."/>
            <person name="Sisk P."/>
            <person name="Stolte C."/>
            <person name="Sykes S."/>
            <person name="Wortman J."/>
            <person name="Nusbaum C."/>
            <person name="Birren B."/>
        </authorList>
    </citation>
    <scope>NUCLEOTIDE SEQUENCE [LARGE SCALE GENOMIC DNA]</scope>
    <source>
        <strain evidence="2">OTK</strain>
    </source>
</reference>
<dbReference type="EMBL" id="AGDY01000004">
    <property type="protein sequence ID" value="EMB23331.1"/>
    <property type="molecule type" value="Genomic_DNA"/>
</dbReference>
<proteinExistence type="predicted"/>
<gene>
    <name evidence="2" type="ORF">HMPREF9723_00469</name>
</gene>
<keyword evidence="1" id="KW-0812">Transmembrane</keyword>
<feature type="transmembrane region" description="Helical" evidence="1">
    <location>
        <begin position="161"/>
        <end position="178"/>
    </location>
</feature>
<protein>
    <submittedName>
        <fullName evidence="2">Uncharacterized protein</fullName>
    </submittedName>
</protein>
<dbReference type="RefSeq" id="WP_002690752.1">
    <property type="nucleotide sequence ID" value="NZ_CM001797.1"/>
</dbReference>